<keyword evidence="2" id="KW-0732">Signal</keyword>
<evidence type="ECO:0000313" key="4">
    <source>
        <dbReference type="Proteomes" id="UP001608902"/>
    </source>
</evidence>
<evidence type="ECO:0000256" key="1">
    <source>
        <dbReference type="SAM" id="Phobius"/>
    </source>
</evidence>
<keyword evidence="1" id="KW-0812">Transmembrane</keyword>
<protein>
    <submittedName>
        <fullName evidence="3">Uncharacterized protein</fullName>
    </submittedName>
</protein>
<feature type="chain" id="PRO_5044805162" evidence="2">
    <location>
        <begin position="16"/>
        <end position="323"/>
    </location>
</feature>
<dbReference type="AlphaFoldDB" id="A0ABD6EBT3"/>
<dbReference type="EMBL" id="JBGFUD010001706">
    <property type="protein sequence ID" value="MFH4976651.1"/>
    <property type="molecule type" value="Genomic_DNA"/>
</dbReference>
<dbReference type="SUPFAM" id="SSF48619">
    <property type="entry name" value="Phospholipase A2, PLA2"/>
    <property type="match status" value="1"/>
</dbReference>
<dbReference type="InterPro" id="IPR036444">
    <property type="entry name" value="PLipase_A2_dom_sf"/>
</dbReference>
<feature type="signal peptide" evidence="2">
    <location>
        <begin position="1"/>
        <end position="15"/>
    </location>
</feature>
<feature type="transmembrane region" description="Helical" evidence="1">
    <location>
        <begin position="278"/>
        <end position="298"/>
    </location>
</feature>
<dbReference type="PANTHER" id="PTHR34228">
    <property type="entry name" value="PROTEIN CBG09474-RELATED"/>
    <property type="match status" value="1"/>
</dbReference>
<evidence type="ECO:0000313" key="3">
    <source>
        <dbReference type="EMBL" id="MFH4976651.1"/>
    </source>
</evidence>
<reference evidence="3 4" key="1">
    <citation type="submission" date="2024-08" db="EMBL/GenBank/DDBJ databases">
        <title>Gnathostoma spinigerum genome.</title>
        <authorList>
            <person name="Gonzalez-Bertolin B."/>
            <person name="Monzon S."/>
            <person name="Zaballos A."/>
            <person name="Jimenez P."/>
            <person name="Dekumyoy P."/>
            <person name="Varona S."/>
            <person name="Cuesta I."/>
            <person name="Sumanam S."/>
            <person name="Adisakwattana P."/>
            <person name="Gasser R.B."/>
            <person name="Hernandez-Gonzalez A."/>
            <person name="Young N.D."/>
            <person name="Perteguer M.J."/>
        </authorList>
    </citation>
    <scope>NUCLEOTIDE SEQUENCE [LARGE SCALE GENOMIC DNA]</scope>
    <source>
        <strain evidence="3">AL3</strain>
        <tissue evidence="3">Liver</tissue>
    </source>
</reference>
<keyword evidence="1" id="KW-1133">Transmembrane helix</keyword>
<proteinExistence type="predicted"/>
<comment type="caution">
    <text evidence="3">The sequence shown here is derived from an EMBL/GenBank/DDBJ whole genome shotgun (WGS) entry which is preliminary data.</text>
</comment>
<keyword evidence="1" id="KW-0472">Membrane</keyword>
<organism evidence="3 4">
    <name type="scientific">Gnathostoma spinigerum</name>
    <dbReference type="NCBI Taxonomy" id="75299"/>
    <lineage>
        <taxon>Eukaryota</taxon>
        <taxon>Metazoa</taxon>
        <taxon>Ecdysozoa</taxon>
        <taxon>Nematoda</taxon>
        <taxon>Chromadorea</taxon>
        <taxon>Rhabditida</taxon>
        <taxon>Spirurina</taxon>
        <taxon>Gnathostomatomorpha</taxon>
        <taxon>Gnathostomatoidea</taxon>
        <taxon>Gnathostomatidae</taxon>
        <taxon>Gnathostoma</taxon>
    </lineage>
</organism>
<name>A0ABD6EBT3_9BILA</name>
<sequence>MLGLHLLLCVSNVASVMIIPQSDTVPFVSWQCGTDERMRRMSYEIIYDECFDVLIQFNNCCSVHDQCYLENLGQTFCDDAFCKCLNAAVQEAKNADNCHQNAFWACFAVRIFGSYSYLEAQNQTAHEDGRIQQGISTSEMEGTPTSKSLPETVICAIDDPLASKHYEEAVEVCAQQKTQFSECCEQHTTCHWNLSIHPLSCHRKFGECLRGLLKDSVEGGRCYEALELVYGDLIGGEEFSTKEGFFYSLQYWLNQLRAKTGLTSVANNYNQHPPGETLFAEIMIVLLVFVPPSILIMCRFTKAFCRPRNYNLIISKNELENAL</sequence>
<evidence type="ECO:0000256" key="2">
    <source>
        <dbReference type="SAM" id="SignalP"/>
    </source>
</evidence>
<accession>A0ABD6EBT3</accession>
<gene>
    <name evidence="3" type="ORF">AB6A40_003360</name>
</gene>
<dbReference type="Proteomes" id="UP001608902">
    <property type="component" value="Unassembled WGS sequence"/>
</dbReference>
<dbReference type="InterPro" id="IPR053322">
    <property type="entry name" value="PLA2-like"/>
</dbReference>
<keyword evidence="4" id="KW-1185">Reference proteome</keyword>